<feature type="region of interest" description="Disordered" evidence="1">
    <location>
        <begin position="1"/>
        <end position="51"/>
    </location>
</feature>
<organism evidence="3 4">
    <name type="scientific">Brachionus plicatilis</name>
    <name type="common">Marine rotifer</name>
    <name type="synonym">Brachionus muelleri</name>
    <dbReference type="NCBI Taxonomy" id="10195"/>
    <lineage>
        <taxon>Eukaryota</taxon>
        <taxon>Metazoa</taxon>
        <taxon>Spiralia</taxon>
        <taxon>Gnathifera</taxon>
        <taxon>Rotifera</taxon>
        <taxon>Eurotatoria</taxon>
        <taxon>Monogononta</taxon>
        <taxon>Pseudotrocha</taxon>
        <taxon>Ploima</taxon>
        <taxon>Brachionidae</taxon>
        <taxon>Brachionus</taxon>
    </lineage>
</organism>
<evidence type="ECO:0000256" key="2">
    <source>
        <dbReference type="SAM" id="Phobius"/>
    </source>
</evidence>
<keyword evidence="2" id="KW-1133">Transmembrane helix</keyword>
<evidence type="ECO:0000313" key="4">
    <source>
        <dbReference type="Proteomes" id="UP000276133"/>
    </source>
</evidence>
<sequence length="117" mass="13894">MIEHAQAPLTEKTHQQTQEQQQSQTKTSEPQNISVQHYIRNKKKKSKKSKDIHKIEIKKNLVFKHSNYSDSILKENLFKKDLNSFFIFFGSTLFVSILLILYYIYVDDDCENGFYRS</sequence>
<evidence type="ECO:0000313" key="3">
    <source>
        <dbReference type="EMBL" id="RNA22499.1"/>
    </source>
</evidence>
<name>A0A3M7RGB4_BRAPC</name>
<feature type="transmembrane region" description="Helical" evidence="2">
    <location>
        <begin position="85"/>
        <end position="105"/>
    </location>
</feature>
<dbReference type="AlphaFoldDB" id="A0A3M7RGB4"/>
<dbReference type="Proteomes" id="UP000276133">
    <property type="component" value="Unassembled WGS sequence"/>
</dbReference>
<feature type="compositionally biased region" description="Low complexity" evidence="1">
    <location>
        <begin position="15"/>
        <end position="29"/>
    </location>
</feature>
<gene>
    <name evidence="3" type="ORF">BpHYR1_016887</name>
</gene>
<proteinExistence type="predicted"/>
<keyword evidence="4" id="KW-1185">Reference proteome</keyword>
<keyword evidence="2" id="KW-0812">Transmembrane</keyword>
<keyword evidence="2" id="KW-0472">Membrane</keyword>
<evidence type="ECO:0000256" key="1">
    <source>
        <dbReference type="SAM" id="MobiDB-lite"/>
    </source>
</evidence>
<accession>A0A3M7RGB4</accession>
<protein>
    <submittedName>
        <fullName evidence="3">Uncharacterized protein</fullName>
    </submittedName>
</protein>
<feature type="compositionally biased region" description="Basic residues" evidence="1">
    <location>
        <begin position="39"/>
        <end position="51"/>
    </location>
</feature>
<reference evidence="3 4" key="1">
    <citation type="journal article" date="2018" name="Sci. Rep.">
        <title>Genomic signatures of local adaptation to the degree of environmental predictability in rotifers.</title>
        <authorList>
            <person name="Franch-Gras L."/>
            <person name="Hahn C."/>
            <person name="Garcia-Roger E.M."/>
            <person name="Carmona M.J."/>
            <person name="Serra M."/>
            <person name="Gomez A."/>
        </authorList>
    </citation>
    <scope>NUCLEOTIDE SEQUENCE [LARGE SCALE GENOMIC DNA]</scope>
    <source>
        <strain evidence="3">HYR1</strain>
    </source>
</reference>
<dbReference type="EMBL" id="REGN01003439">
    <property type="protein sequence ID" value="RNA22499.1"/>
    <property type="molecule type" value="Genomic_DNA"/>
</dbReference>
<comment type="caution">
    <text evidence="3">The sequence shown here is derived from an EMBL/GenBank/DDBJ whole genome shotgun (WGS) entry which is preliminary data.</text>
</comment>